<dbReference type="Gene3D" id="3.60.21.10">
    <property type="match status" value="1"/>
</dbReference>
<name>A0A5R8KHV7_9BACT</name>
<dbReference type="OrthoDB" id="9779903at2"/>
<feature type="domain" description="Calcineurin-like phosphoesterase" evidence="1">
    <location>
        <begin position="5"/>
        <end position="150"/>
    </location>
</feature>
<dbReference type="AlphaFoldDB" id="A0A5R8KHV7"/>
<keyword evidence="3" id="KW-1185">Reference proteome</keyword>
<dbReference type="EMBL" id="VAUV01000003">
    <property type="protein sequence ID" value="TLD71904.1"/>
    <property type="molecule type" value="Genomic_DNA"/>
</dbReference>
<dbReference type="RefSeq" id="WP_138084908.1">
    <property type="nucleotide sequence ID" value="NZ_VAUV01000003.1"/>
</dbReference>
<accession>A0A5R8KHV7</accession>
<dbReference type="InterPro" id="IPR004843">
    <property type="entry name" value="Calcineurin-like_PHP"/>
</dbReference>
<protein>
    <submittedName>
        <fullName evidence="2">Serine/threonine protein phosphatase</fullName>
    </submittedName>
</protein>
<dbReference type="SUPFAM" id="SSF56300">
    <property type="entry name" value="Metallo-dependent phosphatases"/>
    <property type="match status" value="1"/>
</dbReference>
<dbReference type="InterPro" id="IPR029052">
    <property type="entry name" value="Metallo-depent_PP-like"/>
</dbReference>
<gene>
    <name evidence="2" type="ORF">FEM03_04035</name>
</gene>
<dbReference type="GO" id="GO:0008803">
    <property type="term" value="F:bis(5'-nucleosyl)-tetraphosphatase (symmetrical) activity"/>
    <property type="evidence" value="ECO:0007669"/>
    <property type="project" value="TreeGrafter"/>
</dbReference>
<dbReference type="Proteomes" id="UP000306196">
    <property type="component" value="Unassembled WGS sequence"/>
</dbReference>
<evidence type="ECO:0000313" key="3">
    <source>
        <dbReference type="Proteomes" id="UP000306196"/>
    </source>
</evidence>
<proteinExistence type="predicted"/>
<reference evidence="2 3" key="1">
    <citation type="submission" date="2019-05" db="EMBL/GenBank/DDBJ databases">
        <title>Verrucobacter flavum gen. nov., sp. nov. a new member of the family Verrucomicrobiaceae.</title>
        <authorList>
            <person name="Szuroczki S."/>
            <person name="Abbaszade G."/>
            <person name="Szabo A."/>
            <person name="Felfoldi T."/>
            <person name="Schumann P."/>
            <person name="Boka K."/>
            <person name="Keki Z."/>
            <person name="Toumi M."/>
            <person name="Toth E."/>
        </authorList>
    </citation>
    <scope>NUCLEOTIDE SEQUENCE [LARGE SCALE GENOMIC DNA]</scope>
    <source>
        <strain evidence="2 3">MG-N-17</strain>
    </source>
</reference>
<dbReference type="GO" id="GO:0016791">
    <property type="term" value="F:phosphatase activity"/>
    <property type="evidence" value="ECO:0007669"/>
    <property type="project" value="TreeGrafter"/>
</dbReference>
<dbReference type="CDD" id="cd00144">
    <property type="entry name" value="MPP_PPP_family"/>
    <property type="match status" value="1"/>
</dbReference>
<evidence type="ECO:0000259" key="1">
    <source>
        <dbReference type="Pfam" id="PF00149"/>
    </source>
</evidence>
<dbReference type="PANTHER" id="PTHR42850:SF4">
    <property type="entry name" value="ZINC-DEPENDENT ENDOPOLYPHOSPHATASE"/>
    <property type="match status" value="1"/>
</dbReference>
<dbReference type="InterPro" id="IPR050126">
    <property type="entry name" value="Ap4A_hydrolase"/>
</dbReference>
<dbReference type="GO" id="GO:0110154">
    <property type="term" value="P:RNA decapping"/>
    <property type="evidence" value="ECO:0007669"/>
    <property type="project" value="TreeGrafter"/>
</dbReference>
<sequence>MNRTFAIGDIHGCLTALQILDEHLQFGPGDLVITLGDYVDRGADSAGVVDYLLALATRTQLIPLRGNHEVMMLDSRHDPHTLQLWIANGGDATLASYTAPPLSCISESHWSFLNATLPYHELQSDFFVHANVNPELPLDQQTEESLYWQHLGKQLPHVSGRRMICGHTSQKSGEVLNLGHTVCIDTWACGNGWLTALEVSSNDYWQANQKGQLRQSRLS</sequence>
<dbReference type="Pfam" id="PF00149">
    <property type="entry name" value="Metallophos"/>
    <property type="match status" value="1"/>
</dbReference>
<evidence type="ECO:0000313" key="2">
    <source>
        <dbReference type="EMBL" id="TLD71904.1"/>
    </source>
</evidence>
<dbReference type="PANTHER" id="PTHR42850">
    <property type="entry name" value="METALLOPHOSPHOESTERASE"/>
    <property type="match status" value="1"/>
</dbReference>
<dbReference type="GO" id="GO:0005737">
    <property type="term" value="C:cytoplasm"/>
    <property type="evidence" value="ECO:0007669"/>
    <property type="project" value="TreeGrafter"/>
</dbReference>
<organism evidence="2 3">
    <name type="scientific">Phragmitibacter flavus</name>
    <dbReference type="NCBI Taxonomy" id="2576071"/>
    <lineage>
        <taxon>Bacteria</taxon>
        <taxon>Pseudomonadati</taxon>
        <taxon>Verrucomicrobiota</taxon>
        <taxon>Verrucomicrobiia</taxon>
        <taxon>Verrucomicrobiales</taxon>
        <taxon>Verrucomicrobiaceae</taxon>
        <taxon>Phragmitibacter</taxon>
    </lineage>
</organism>
<comment type="caution">
    <text evidence="2">The sequence shown here is derived from an EMBL/GenBank/DDBJ whole genome shotgun (WGS) entry which is preliminary data.</text>
</comment>